<dbReference type="AlphaFoldDB" id="A0A0F9MYV1"/>
<proteinExistence type="predicted"/>
<evidence type="ECO:0000313" key="1">
    <source>
        <dbReference type="EMBL" id="KKN04622.1"/>
    </source>
</evidence>
<organism evidence="1">
    <name type="scientific">marine sediment metagenome</name>
    <dbReference type="NCBI Taxonomy" id="412755"/>
    <lineage>
        <taxon>unclassified sequences</taxon>
        <taxon>metagenomes</taxon>
        <taxon>ecological metagenomes</taxon>
    </lineage>
</organism>
<accession>A0A0F9MYV1</accession>
<comment type="caution">
    <text evidence="1">The sequence shown here is derived from an EMBL/GenBank/DDBJ whole genome shotgun (WGS) entry which is preliminary data.</text>
</comment>
<sequence length="66" mass="7928">MKVLIRIHSHRAYDKFKKLSIDYKAKYTFDQGYFYEVSDKDIDRALIITGINKARKLKSELLNCWK</sequence>
<dbReference type="EMBL" id="LAZR01004897">
    <property type="protein sequence ID" value="KKN04622.1"/>
    <property type="molecule type" value="Genomic_DNA"/>
</dbReference>
<reference evidence="1" key="1">
    <citation type="journal article" date="2015" name="Nature">
        <title>Complex archaea that bridge the gap between prokaryotes and eukaryotes.</title>
        <authorList>
            <person name="Spang A."/>
            <person name="Saw J.H."/>
            <person name="Jorgensen S.L."/>
            <person name="Zaremba-Niedzwiedzka K."/>
            <person name="Martijn J."/>
            <person name="Lind A.E."/>
            <person name="van Eijk R."/>
            <person name="Schleper C."/>
            <person name="Guy L."/>
            <person name="Ettema T.J."/>
        </authorList>
    </citation>
    <scope>NUCLEOTIDE SEQUENCE</scope>
</reference>
<name>A0A0F9MYV1_9ZZZZ</name>
<gene>
    <name evidence="1" type="ORF">LCGC14_1095670</name>
</gene>
<protein>
    <submittedName>
        <fullName evidence="1">Uncharacterized protein</fullName>
    </submittedName>
</protein>